<evidence type="ECO:0000313" key="4">
    <source>
        <dbReference type="Proteomes" id="UP001214441"/>
    </source>
</evidence>
<organism evidence="3 4">
    <name type="scientific">Streptomyces iconiensis</name>
    <dbReference type="NCBI Taxonomy" id="1384038"/>
    <lineage>
        <taxon>Bacteria</taxon>
        <taxon>Bacillati</taxon>
        <taxon>Actinomycetota</taxon>
        <taxon>Actinomycetes</taxon>
        <taxon>Kitasatosporales</taxon>
        <taxon>Streptomycetaceae</taxon>
        <taxon>Streptomyces</taxon>
    </lineage>
</organism>
<gene>
    <name evidence="3" type="ORF">NMN56_014785</name>
</gene>
<keyword evidence="4" id="KW-1185">Reference proteome</keyword>
<dbReference type="EMBL" id="JANCPR020000012">
    <property type="protein sequence ID" value="MDJ1133208.1"/>
    <property type="molecule type" value="Genomic_DNA"/>
</dbReference>
<dbReference type="Pfam" id="PF21761">
    <property type="entry name" value="RedAm-like_C"/>
    <property type="match status" value="1"/>
</dbReference>
<feature type="domain" description="NADPH-dependent reductive aminase-like C-terminal" evidence="2">
    <location>
        <begin position="78"/>
        <end position="200"/>
    </location>
</feature>
<dbReference type="Proteomes" id="UP001214441">
    <property type="component" value="Unassembled WGS sequence"/>
</dbReference>
<feature type="region of interest" description="Disordered" evidence="1">
    <location>
        <begin position="1"/>
        <end position="57"/>
    </location>
</feature>
<evidence type="ECO:0000259" key="2">
    <source>
        <dbReference type="Pfam" id="PF21761"/>
    </source>
</evidence>
<proteinExistence type="predicted"/>
<dbReference type="InterPro" id="IPR013328">
    <property type="entry name" value="6PGD_dom2"/>
</dbReference>
<evidence type="ECO:0000256" key="1">
    <source>
        <dbReference type="SAM" id="MobiDB-lite"/>
    </source>
</evidence>
<accession>A0ABT6ZVW1</accession>
<reference evidence="3 4" key="1">
    <citation type="submission" date="2023-05" db="EMBL/GenBank/DDBJ databases">
        <title>Streptantibioticus silvisoli sp. nov., acidotolerant actinomycetes 1 from pine litter.</title>
        <authorList>
            <person name="Swiecimska M."/>
            <person name="Golinska P."/>
            <person name="Sangal V."/>
            <person name="Wachnowicz B."/>
            <person name="Goodfellow M."/>
        </authorList>
    </citation>
    <scope>NUCLEOTIDE SEQUENCE [LARGE SCALE GENOMIC DNA]</scope>
    <source>
        <strain evidence="3 4">DSM 42109</strain>
    </source>
</reference>
<protein>
    <recommendedName>
        <fullName evidence="2">NADPH-dependent reductive aminase-like C-terminal domain-containing protein</fullName>
    </recommendedName>
</protein>
<dbReference type="InterPro" id="IPR048666">
    <property type="entry name" value="RedAm-like_C"/>
</dbReference>
<evidence type="ECO:0000313" key="3">
    <source>
        <dbReference type="EMBL" id="MDJ1133208.1"/>
    </source>
</evidence>
<feature type="compositionally biased region" description="Basic residues" evidence="1">
    <location>
        <begin position="28"/>
        <end position="44"/>
    </location>
</feature>
<sequence>MRRPSAFRASRQAPYGHEPEAHSTAPHPLHHRAHRDHSARRARKEHRDHSYSGPEAVLEAHGTTLDALAGTRTHLGEDPGRAAAYDVALLDFFWTSVSGFAHSLALARSEHIEARELAPFAHGISSILPMMIDDFAERVDKGEHGQPSSELLSASTAMRHIAHTAQANGLDTGVLQAARTVVDRAVTAGHGPKDLSYLATVQGASRGEAGQEAGDHTAG</sequence>
<comment type="caution">
    <text evidence="3">The sequence shown here is derived from an EMBL/GenBank/DDBJ whole genome shotgun (WGS) entry which is preliminary data.</text>
</comment>
<name>A0ABT6ZVW1_9ACTN</name>
<dbReference type="Gene3D" id="1.10.1040.10">
    <property type="entry name" value="N-(1-d-carboxylethyl)-l-norvaline Dehydrogenase, domain 2"/>
    <property type="match status" value="1"/>
</dbReference>